<comment type="caution">
    <text evidence="15">The sequence shown here is derived from an EMBL/GenBank/DDBJ whole genome shotgun (WGS) entry which is preliminary data.</text>
</comment>
<dbReference type="Gene3D" id="2.40.170.20">
    <property type="entry name" value="TonB-dependent receptor, beta-barrel domain"/>
    <property type="match status" value="1"/>
</dbReference>
<dbReference type="InterPro" id="IPR000531">
    <property type="entry name" value="Beta-barrel_TonB"/>
</dbReference>
<evidence type="ECO:0000256" key="6">
    <source>
        <dbReference type="ARBA" id="ARBA00023004"/>
    </source>
</evidence>
<evidence type="ECO:0000256" key="7">
    <source>
        <dbReference type="ARBA" id="ARBA00023065"/>
    </source>
</evidence>
<evidence type="ECO:0000256" key="3">
    <source>
        <dbReference type="ARBA" id="ARBA00022452"/>
    </source>
</evidence>
<evidence type="ECO:0000256" key="2">
    <source>
        <dbReference type="ARBA" id="ARBA00022448"/>
    </source>
</evidence>
<evidence type="ECO:0000313" key="15">
    <source>
        <dbReference type="EMBL" id="KAB1075951.1"/>
    </source>
</evidence>
<name>A0A6L3SSC6_9HYPH</name>
<comment type="subcellular location">
    <subcellularLocation>
        <location evidence="1">Cell outer membrane</location>
        <topology evidence="1">Multi-pass membrane protein</topology>
    </subcellularLocation>
</comment>
<dbReference type="AlphaFoldDB" id="A0A6L3SSC6"/>
<dbReference type="OrthoDB" id="99480at2"/>
<accession>A0A6L3SSC6</accession>
<keyword evidence="5" id="KW-0812">Transmembrane</keyword>
<dbReference type="InterPro" id="IPR037066">
    <property type="entry name" value="Plug_dom_sf"/>
</dbReference>
<dbReference type="InterPro" id="IPR039426">
    <property type="entry name" value="TonB-dep_rcpt-like"/>
</dbReference>
<dbReference type="GO" id="GO:0009279">
    <property type="term" value="C:cell outer membrane"/>
    <property type="evidence" value="ECO:0007669"/>
    <property type="project" value="UniProtKB-SubCell"/>
</dbReference>
<evidence type="ECO:0000313" key="16">
    <source>
        <dbReference type="Proteomes" id="UP000474159"/>
    </source>
</evidence>
<dbReference type="Pfam" id="PF07715">
    <property type="entry name" value="Plug"/>
    <property type="match status" value="1"/>
</dbReference>
<keyword evidence="12" id="KW-0732">Signal</keyword>
<feature type="signal peptide" evidence="12">
    <location>
        <begin position="1"/>
        <end position="36"/>
    </location>
</feature>
<sequence>MLASSSLSASACAVLACAVLACAGPAWLLAPAIVHAQTPASEATLAEITVAADAPAPTAAGPVASPGYVGGVTGIGGALPTVDSASAGVITGAQVNNRPVTRPGEVLEAVPGLIVTQHSGEGKANQFFLRGFNLDHGTDIAIHVDGMPVNMRTHAHGQGYADLNFLIPELVGAVEFHKGPYFVRDGDFASAGSVRIDYLDTVERNLALTSIGSFGYRRALSIASAPLGEGHLLVAGEAQVYDGPWAVPDRLGKLNGVIRYSQGSATDGFAITGMAYWARWNATNQIPERAVAEGLIGRFGTLNPTDGGDTGRFSLSGRWSRTDETGITRASAYVIRYQMNLFNDFTYFLTDTVNGDQFHQRDSRVLGGGEVSHVFQGDLFGLPMENEIGLQTRTDAIRVGLFNTTNRQWRSTVLDDRVLEASAAFYVENRVRWTDWLRTSVGFRADGYYADVVSDTPANSGKARDGIVNPKLGLVLGPWFDTEFYVNYGGGFHSNDVRGVVATVDPASPLFNVARAPFLVPSTGSEIGIRNRSIAGLETALALFQLDFASENLFQGDTGTTEPSRPTRRFGLEWTNRYAVTPWLRLEGDLTITNARFSDYDPVGNRVPEAPTTIASAGITFGEGAGWFGSMRLRYFGPRPLIEDNAVRSKPTGVLNGRIGYNFENGISLALDVLNLTNAKADQITYFYPSRLPGEAAEGVADRHFHPVEPTAVRLTLAGRF</sequence>
<keyword evidence="10" id="KW-0998">Cell outer membrane</keyword>
<keyword evidence="9 11" id="KW-0472">Membrane</keyword>
<evidence type="ECO:0000256" key="1">
    <source>
        <dbReference type="ARBA" id="ARBA00004571"/>
    </source>
</evidence>
<keyword evidence="3" id="KW-1134">Transmembrane beta strand</keyword>
<dbReference type="EMBL" id="VZZK01000032">
    <property type="protein sequence ID" value="KAB1075951.1"/>
    <property type="molecule type" value="Genomic_DNA"/>
</dbReference>
<evidence type="ECO:0000259" key="13">
    <source>
        <dbReference type="Pfam" id="PF00593"/>
    </source>
</evidence>
<gene>
    <name evidence="15" type="ORF">F6X53_24290</name>
</gene>
<dbReference type="PANTHER" id="PTHR32552">
    <property type="entry name" value="FERRICHROME IRON RECEPTOR-RELATED"/>
    <property type="match status" value="1"/>
</dbReference>
<dbReference type="Proteomes" id="UP000474159">
    <property type="component" value="Unassembled WGS sequence"/>
</dbReference>
<dbReference type="Pfam" id="PF00593">
    <property type="entry name" value="TonB_dep_Rec_b-barrel"/>
    <property type="match status" value="1"/>
</dbReference>
<evidence type="ECO:0000256" key="12">
    <source>
        <dbReference type="SAM" id="SignalP"/>
    </source>
</evidence>
<organism evidence="15 16">
    <name type="scientific">Methylobacterium soli</name>
    <dbReference type="NCBI Taxonomy" id="553447"/>
    <lineage>
        <taxon>Bacteria</taxon>
        <taxon>Pseudomonadati</taxon>
        <taxon>Pseudomonadota</taxon>
        <taxon>Alphaproteobacteria</taxon>
        <taxon>Hyphomicrobiales</taxon>
        <taxon>Methylobacteriaceae</taxon>
        <taxon>Methylobacterium</taxon>
    </lineage>
</organism>
<comment type="similarity">
    <text evidence="11">Belongs to the TonB-dependent receptor family.</text>
</comment>
<evidence type="ECO:0000256" key="5">
    <source>
        <dbReference type="ARBA" id="ARBA00022692"/>
    </source>
</evidence>
<keyword evidence="7" id="KW-0406">Ion transport</keyword>
<proteinExistence type="inferred from homology"/>
<feature type="domain" description="TonB-dependent receptor-like beta-barrel" evidence="13">
    <location>
        <begin position="275"/>
        <end position="676"/>
    </location>
</feature>
<evidence type="ECO:0000256" key="8">
    <source>
        <dbReference type="ARBA" id="ARBA00023077"/>
    </source>
</evidence>
<dbReference type="GO" id="GO:0006826">
    <property type="term" value="P:iron ion transport"/>
    <property type="evidence" value="ECO:0007669"/>
    <property type="project" value="UniProtKB-KW"/>
</dbReference>
<protein>
    <submittedName>
        <fullName evidence="15">TonB-dependent receptor plug domain-containing protein</fullName>
    </submittedName>
</protein>
<keyword evidence="8 11" id="KW-0798">TonB box</keyword>
<evidence type="ECO:0000256" key="10">
    <source>
        <dbReference type="ARBA" id="ARBA00023237"/>
    </source>
</evidence>
<evidence type="ECO:0000256" key="4">
    <source>
        <dbReference type="ARBA" id="ARBA00022496"/>
    </source>
</evidence>
<keyword evidence="15" id="KW-0675">Receptor</keyword>
<keyword evidence="6" id="KW-0408">Iron</keyword>
<feature type="domain" description="TonB-dependent receptor plug" evidence="14">
    <location>
        <begin position="85"/>
        <end position="192"/>
    </location>
</feature>
<dbReference type="InterPro" id="IPR012910">
    <property type="entry name" value="Plug_dom"/>
</dbReference>
<evidence type="ECO:0000259" key="14">
    <source>
        <dbReference type="Pfam" id="PF07715"/>
    </source>
</evidence>
<evidence type="ECO:0000256" key="9">
    <source>
        <dbReference type="ARBA" id="ARBA00023136"/>
    </source>
</evidence>
<reference evidence="15 16" key="1">
    <citation type="submission" date="2019-09" db="EMBL/GenBank/DDBJ databases">
        <title>YIM 48816 draft genome.</title>
        <authorList>
            <person name="Jiang L."/>
        </authorList>
    </citation>
    <scope>NUCLEOTIDE SEQUENCE [LARGE SCALE GENOMIC DNA]</scope>
    <source>
        <strain evidence="15 16">YIM 48816</strain>
    </source>
</reference>
<keyword evidence="2" id="KW-0813">Transport</keyword>
<dbReference type="Gene3D" id="2.170.130.10">
    <property type="entry name" value="TonB-dependent receptor, plug domain"/>
    <property type="match status" value="1"/>
</dbReference>
<dbReference type="PANTHER" id="PTHR32552:SF81">
    <property type="entry name" value="TONB-DEPENDENT OUTER MEMBRANE RECEPTOR"/>
    <property type="match status" value="1"/>
</dbReference>
<keyword evidence="4" id="KW-0410">Iron transport</keyword>
<evidence type="ECO:0000256" key="11">
    <source>
        <dbReference type="RuleBase" id="RU003357"/>
    </source>
</evidence>
<dbReference type="InterPro" id="IPR036942">
    <property type="entry name" value="Beta-barrel_TonB_sf"/>
</dbReference>
<feature type="chain" id="PRO_5026771120" evidence="12">
    <location>
        <begin position="37"/>
        <end position="721"/>
    </location>
</feature>
<dbReference type="SUPFAM" id="SSF56935">
    <property type="entry name" value="Porins"/>
    <property type="match status" value="1"/>
</dbReference>
<keyword evidence="16" id="KW-1185">Reference proteome</keyword>
<dbReference type="RefSeq" id="WP_151003153.1">
    <property type="nucleotide sequence ID" value="NZ_BPQY01000407.1"/>
</dbReference>